<evidence type="ECO:0000259" key="3">
    <source>
        <dbReference type="Pfam" id="PF01048"/>
    </source>
</evidence>
<feature type="repeat" description="TPR" evidence="1">
    <location>
        <begin position="836"/>
        <end position="869"/>
    </location>
</feature>
<dbReference type="Gene3D" id="3.40.50.1580">
    <property type="entry name" value="Nucleoside phosphorylase domain"/>
    <property type="match status" value="1"/>
</dbReference>
<evidence type="ECO:0000313" key="4">
    <source>
        <dbReference type="EMBL" id="EEA25208.1"/>
    </source>
</evidence>
<dbReference type="GO" id="GO:0043531">
    <property type="term" value="F:ADP binding"/>
    <property type="evidence" value="ECO:0007669"/>
    <property type="project" value="InterPro"/>
</dbReference>
<keyword evidence="1" id="KW-0802">TPR repeat</keyword>
<evidence type="ECO:0000313" key="5">
    <source>
        <dbReference type="Proteomes" id="UP000001294"/>
    </source>
</evidence>
<feature type="repeat" description="TPR" evidence="1">
    <location>
        <begin position="962"/>
        <end position="995"/>
    </location>
</feature>
<dbReference type="InterPro" id="IPR035994">
    <property type="entry name" value="Nucleoside_phosphorylase_sf"/>
</dbReference>
<sequence>MATSDRRSHDEYTVGWICVLPLEMAAAKVMLDEIHEDLPVSSTDHNTYILGRIKEHNIAIACLPSGNYGLVSANSVAMQLLSSFPSIRFGLMVGIGGGVPNDAADIRLGDVVISKPTDTCGGVMQYDYGKALNGGKFQQTGMLNRPPQILLTALSKMQANHLMAESKIADFIAEIRQKIPGYASQFARPRQADRLYHADYDHVDINSTACNACDAAQIVSRRARGHDKPLIHYGVIASANQLVRDSQLRNRLSRELGVYCVEMEAAGLMNNYPCLVIRGICDYADSHKNKEWQGYASAVAAAYAKELLLCIPIMDIDRTRSLEDAVSVRFNLPFNLTGLPAIENFLGRQKELERLWHHLQPQNSNSRTVAILQGLGGIGKTQLALRFARDHKADYTTILWVNGRSRGTLLQSLSAILPRLASHSQTFAVTDKEEVEQYARQVLKWLALPGNSRWLLIFDNVDEYSPETDDGYDIQKYFPTADHGSILITSRLQSLTEVGRSFAVPTLDNNEAILLLWQSRNLRTPEIITENEVDQDTNDLIDRLGGLPLAITIAGAFMRETGTSIREYLQYYQKSWHALQLRARPTRHYQQGNLLQTWLISYNEIQKRDAHVAELMLLLAHFNNRDIWYELVKGIEHSSQPPVWLNDMLSDTLTFKGNIRTLIQFSLIEVNQQSDSYSIHPVVQDWCLNMAQIDGHELNSHWYELALIAISSTVPSSDTRDYWRLQQRLLVHADFVRQALKSDLLTDNVGVWDALHILGNLYFDQGKLQDAEMMYQRALVGKEKALGPGHISTFSTVNNLGLLYSDQGKFKEAEMMYQQAFAGYEKALGPDHTSTLSTVNNLGNLYFDQGKLQDAEMMYQRALVGKEKALGPGHVSTLDTMSNLGTLYFNQGKLKKAEIIFQRALAGYKKALGADHTSTFSAVNNLGLLYSNEGKLKEAELMYQQAFTGYEKALGPNHRATLDTVNNLGILYISQGKFKEAEMMYQRALAGYRKALGPDHISTFSTVNNLGLLYSDQGKFKEAEMMYQQAFIGYKKALGPDHTSTLTTVYNLGNLYFDQGKFEDAEMMYQQALIGREKVLGLDHTLTLDTINNLGLIYSYQDKFKEAEIIYQRALAIREKTLGPDHTSTLKTVYSLGNLYADQRKLKEAEMMYQRALAGYQKAHGPDHYWTKEIAEALRTLSTERGHPIRRPFHRK</sequence>
<dbReference type="STRING" id="441960.B6QA81"/>
<dbReference type="HOGENOM" id="CLU_000288_125_3_1"/>
<dbReference type="Gene3D" id="1.25.40.10">
    <property type="entry name" value="Tetratricopeptide repeat domain"/>
    <property type="match status" value="3"/>
</dbReference>
<feature type="repeat" description="TPR" evidence="1">
    <location>
        <begin position="878"/>
        <end position="911"/>
    </location>
</feature>
<dbReference type="SMART" id="SM00028">
    <property type="entry name" value="TPR"/>
    <property type="match status" value="10"/>
</dbReference>
<dbReference type="GO" id="GO:0003824">
    <property type="term" value="F:catalytic activity"/>
    <property type="evidence" value="ECO:0007669"/>
    <property type="project" value="InterPro"/>
</dbReference>
<keyword evidence="5" id="KW-1185">Reference proteome</keyword>
<dbReference type="PROSITE" id="PS50005">
    <property type="entry name" value="TPR"/>
    <property type="match status" value="6"/>
</dbReference>
<dbReference type="InterPro" id="IPR002182">
    <property type="entry name" value="NB-ARC"/>
</dbReference>
<dbReference type="SUPFAM" id="SSF53167">
    <property type="entry name" value="Purine and uridine phosphorylases"/>
    <property type="match status" value="1"/>
</dbReference>
<name>B6QA81_TALMQ</name>
<dbReference type="InterPro" id="IPR019734">
    <property type="entry name" value="TPR_rpt"/>
</dbReference>
<dbReference type="Pfam" id="PF13424">
    <property type="entry name" value="TPR_12"/>
    <property type="match status" value="4"/>
</dbReference>
<protein>
    <submittedName>
        <fullName evidence="4">Pfs, NB-ARC and TPR domain protein</fullName>
    </submittedName>
</protein>
<organism evidence="4 5">
    <name type="scientific">Talaromyces marneffei (strain ATCC 18224 / CBS 334.59 / QM 7333)</name>
    <name type="common">Penicillium marneffei</name>
    <dbReference type="NCBI Taxonomy" id="441960"/>
    <lineage>
        <taxon>Eukaryota</taxon>
        <taxon>Fungi</taxon>
        <taxon>Dikarya</taxon>
        <taxon>Ascomycota</taxon>
        <taxon>Pezizomycotina</taxon>
        <taxon>Eurotiomycetes</taxon>
        <taxon>Eurotiomycetidae</taxon>
        <taxon>Eurotiales</taxon>
        <taxon>Trichocomaceae</taxon>
        <taxon>Talaromyces</taxon>
        <taxon>Talaromyces sect. Talaromyces</taxon>
    </lineage>
</organism>
<accession>B6QA81</accession>
<dbReference type="Proteomes" id="UP000001294">
    <property type="component" value="Unassembled WGS sequence"/>
</dbReference>
<dbReference type="InterPro" id="IPR011990">
    <property type="entry name" value="TPR-like_helical_dom_sf"/>
</dbReference>
<dbReference type="Gene3D" id="3.40.50.300">
    <property type="entry name" value="P-loop containing nucleotide triphosphate hydrolases"/>
    <property type="match status" value="1"/>
</dbReference>
<dbReference type="VEuPathDB" id="FungiDB:PMAA_063270"/>
<dbReference type="Pfam" id="PF00931">
    <property type="entry name" value="NB-ARC"/>
    <property type="match status" value="1"/>
</dbReference>
<feature type="repeat" description="TPR" evidence="1">
    <location>
        <begin position="752"/>
        <end position="785"/>
    </location>
</feature>
<dbReference type="Pfam" id="PF13374">
    <property type="entry name" value="TPR_10"/>
    <property type="match status" value="2"/>
</dbReference>
<feature type="repeat" description="TPR" evidence="1">
    <location>
        <begin position="1088"/>
        <end position="1121"/>
    </location>
</feature>
<feature type="domain" description="Nucleoside phosphorylase" evidence="3">
    <location>
        <begin position="16"/>
        <end position="293"/>
    </location>
</feature>
<dbReference type="Pfam" id="PF01048">
    <property type="entry name" value="PNP_UDP_1"/>
    <property type="match status" value="1"/>
</dbReference>
<gene>
    <name evidence="4" type="ORF">PMAA_063270</name>
</gene>
<dbReference type="AlphaFoldDB" id="B6QA81"/>
<dbReference type="GO" id="GO:0009116">
    <property type="term" value="P:nucleoside metabolic process"/>
    <property type="evidence" value="ECO:0007669"/>
    <property type="project" value="InterPro"/>
</dbReference>
<feature type="domain" description="NB-ARC" evidence="2">
    <location>
        <begin position="349"/>
        <end position="512"/>
    </location>
</feature>
<dbReference type="PANTHER" id="PTHR46082:SF6">
    <property type="entry name" value="AAA+ ATPASE DOMAIN-CONTAINING PROTEIN-RELATED"/>
    <property type="match status" value="1"/>
</dbReference>
<evidence type="ECO:0000256" key="1">
    <source>
        <dbReference type="PROSITE-ProRule" id="PRU00339"/>
    </source>
</evidence>
<dbReference type="SUPFAM" id="SSF52540">
    <property type="entry name" value="P-loop containing nucleoside triphosphate hydrolases"/>
    <property type="match status" value="1"/>
</dbReference>
<dbReference type="PRINTS" id="PR00364">
    <property type="entry name" value="DISEASERSIST"/>
</dbReference>
<dbReference type="InterPro" id="IPR000845">
    <property type="entry name" value="Nucleoside_phosphorylase_d"/>
</dbReference>
<dbReference type="EMBL" id="DS995900">
    <property type="protein sequence ID" value="EEA25208.1"/>
    <property type="molecule type" value="Genomic_DNA"/>
</dbReference>
<dbReference type="PANTHER" id="PTHR46082">
    <property type="entry name" value="ATP/GTP-BINDING PROTEIN-RELATED"/>
    <property type="match status" value="1"/>
</dbReference>
<dbReference type="InterPro" id="IPR053137">
    <property type="entry name" value="NLR-like"/>
</dbReference>
<dbReference type="SUPFAM" id="SSF48452">
    <property type="entry name" value="TPR-like"/>
    <property type="match status" value="3"/>
</dbReference>
<dbReference type="OrthoDB" id="4226371at2759"/>
<proteinExistence type="predicted"/>
<evidence type="ECO:0000259" key="2">
    <source>
        <dbReference type="Pfam" id="PF00931"/>
    </source>
</evidence>
<dbReference type="InterPro" id="IPR027417">
    <property type="entry name" value="P-loop_NTPase"/>
</dbReference>
<reference evidence="5" key="1">
    <citation type="journal article" date="2015" name="Genome Announc.">
        <title>Genome sequence of the AIDS-associated pathogen Penicillium marneffei (ATCC18224) and its near taxonomic relative Talaromyces stipitatus (ATCC10500).</title>
        <authorList>
            <person name="Nierman W.C."/>
            <person name="Fedorova-Abrams N.D."/>
            <person name="Andrianopoulos A."/>
        </authorList>
    </citation>
    <scope>NUCLEOTIDE SEQUENCE [LARGE SCALE GENOMIC DNA]</scope>
    <source>
        <strain evidence="5">ATCC 18224 / CBS 334.59 / QM 7333</strain>
    </source>
</reference>
<feature type="repeat" description="TPR" evidence="1">
    <location>
        <begin position="1046"/>
        <end position="1079"/>
    </location>
</feature>
<dbReference type="PhylomeDB" id="B6QA81"/>